<proteinExistence type="predicted"/>
<dbReference type="Proteomes" id="UP000507470">
    <property type="component" value="Unassembled WGS sequence"/>
</dbReference>
<organism evidence="1 2">
    <name type="scientific">Mytilus coruscus</name>
    <name type="common">Sea mussel</name>
    <dbReference type="NCBI Taxonomy" id="42192"/>
    <lineage>
        <taxon>Eukaryota</taxon>
        <taxon>Metazoa</taxon>
        <taxon>Spiralia</taxon>
        <taxon>Lophotrochozoa</taxon>
        <taxon>Mollusca</taxon>
        <taxon>Bivalvia</taxon>
        <taxon>Autobranchia</taxon>
        <taxon>Pteriomorphia</taxon>
        <taxon>Mytilida</taxon>
        <taxon>Mytiloidea</taxon>
        <taxon>Mytilidae</taxon>
        <taxon>Mytilinae</taxon>
        <taxon>Mytilus</taxon>
    </lineage>
</organism>
<dbReference type="AlphaFoldDB" id="A0A6J8CRB9"/>
<keyword evidence="2" id="KW-1185">Reference proteome</keyword>
<reference evidence="1 2" key="1">
    <citation type="submission" date="2020-06" db="EMBL/GenBank/DDBJ databases">
        <authorList>
            <person name="Li R."/>
            <person name="Bekaert M."/>
        </authorList>
    </citation>
    <scope>NUCLEOTIDE SEQUENCE [LARGE SCALE GENOMIC DNA]</scope>
    <source>
        <strain evidence="2">wild</strain>
    </source>
</reference>
<dbReference type="OrthoDB" id="10036512at2759"/>
<dbReference type="EMBL" id="CACVKT020005786">
    <property type="protein sequence ID" value="CAC5397969.1"/>
    <property type="molecule type" value="Genomic_DNA"/>
</dbReference>
<protein>
    <submittedName>
        <fullName evidence="1">Uncharacterized protein</fullName>
    </submittedName>
</protein>
<sequence>MKQKKNICGGQYYHFGLESSIKNALSDQSDLPNFEKSIKILMNTDGIPLFRSSRGQFWPIVGRLENIGKGEPFIIGLYYVGLHIHLNSHLVALYSDYSNDLLKAFVKHFGEKYGNNQLVYNVHGLIHIAADAKKFGSLDNISSFPFESYLKKFKKMVRKPAFSSQQIIRRFSEKTYSLAETVASDLKEPHDLGSLPVGFNGCNQYQTVKFDKFVLKLRQRDRYFRFNGHIAQRTYSENIISKNGDIYVAYRIFTQTIKFFDTPLDSDLPC</sequence>
<accession>A0A6J8CRB9</accession>
<evidence type="ECO:0000313" key="1">
    <source>
        <dbReference type="EMBL" id="CAC5397969.1"/>
    </source>
</evidence>
<name>A0A6J8CRB9_MYTCO</name>
<gene>
    <name evidence="1" type="ORF">MCOR_32372</name>
</gene>
<dbReference type="PANTHER" id="PTHR33053:SF9">
    <property type="entry name" value="AGAP000105-PA"/>
    <property type="match status" value="1"/>
</dbReference>
<dbReference type="PANTHER" id="PTHR33053">
    <property type="entry name" value="PROTEIN, PUTATIVE-RELATED"/>
    <property type="match status" value="1"/>
</dbReference>
<evidence type="ECO:0000313" key="2">
    <source>
        <dbReference type="Proteomes" id="UP000507470"/>
    </source>
</evidence>